<dbReference type="CDD" id="cd06156">
    <property type="entry name" value="eu_AANH_C_2"/>
    <property type="match status" value="1"/>
</dbReference>
<dbReference type="GO" id="GO:0017183">
    <property type="term" value="P:protein histidyl modification to diphthamide"/>
    <property type="evidence" value="ECO:0007669"/>
    <property type="project" value="TreeGrafter"/>
</dbReference>
<comment type="catalytic activity">
    <reaction evidence="12">
        <text>diphthine-[translation elongation factor 2] + NH4(+) + ATP = diphthamide-[translation elongation factor 2] + AMP + diphosphate + H(+)</text>
        <dbReference type="Rhea" id="RHEA:19753"/>
        <dbReference type="Rhea" id="RHEA-COMP:10172"/>
        <dbReference type="Rhea" id="RHEA-COMP:10174"/>
        <dbReference type="ChEBI" id="CHEBI:15378"/>
        <dbReference type="ChEBI" id="CHEBI:16692"/>
        <dbReference type="ChEBI" id="CHEBI:28938"/>
        <dbReference type="ChEBI" id="CHEBI:30616"/>
        <dbReference type="ChEBI" id="CHEBI:33019"/>
        <dbReference type="ChEBI" id="CHEBI:82696"/>
        <dbReference type="ChEBI" id="CHEBI:456215"/>
        <dbReference type="EC" id="6.3.1.14"/>
    </reaction>
</comment>
<comment type="similarity">
    <text evidence="2">Belongs to the Diphthine--ammonia ligase family.</text>
</comment>
<evidence type="ECO:0000256" key="10">
    <source>
        <dbReference type="ARBA" id="ARBA00031552"/>
    </source>
</evidence>
<dbReference type="EC" id="6.3.1.14" evidence="3"/>
<dbReference type="SUPFAM" id="SSF55298">
    <property type="entry name" value="YjgF-like"/>
    <property type="match status" value="2"/>
</dbReference>
<dbReference type="AlphaFoldDB" id="A0A6A1V6V9"/>
<dbReference type="InterPro" id="IPR014729">
    <property type="entry name" value="Rossmann-like_a/b/a_fold"/>
</dbReference>
<dbReference type="Gene3D" id="3.30.1330.40">
    <property type="entry name" value="RutC-like"/>
    <property type="match status" value="2"/>
</dbReference>
<sequence>MKVVALVSGGKDSCYAMIKCIQYGHQVVALANLMPADDSVDELDSYMYQTVGHQIIVTYAECMGLPLFRRRIRGSTRHQKLSYTMTAGDEVEDMFVLLNEVKRQIPSVTAVCSGAIASDYQRLRVESVCSRLGFVSLAYLWKQDQSMLLQEMITNGIVAVTVKVAAMGLDPEKHLGKDIGFLKSYLHKLKELYGINVCGEGGEYETLTLDCPLFHNARIVLEEFNVVLHSSEAIAPVGILHPLSFHLENKVESYAVSGIDQTSEISKEKVGFVFEVEEDCQKSCEVTCQAPAEVPELDEVAEHRLQISRTRSSTSFSICCWLQDSSKTSKGLQEDLEVVLKKIELELARYGFCWENVIYIHLYIADMNNFNIANETYVRYITQDKCPFGVPSRSTIELPLLPVGLGRAYIEVLVANDQSKRVLHVQSISCWAPSCIGPYSQATLHSEILYMAGQLGLDPPTMTLRTGGPSAEMEQALENSEAVAKCFKCSISTSAFLFVVYCSTAVPLSERQKIQDKLETYLEHIRLLQLDEGSIIKSLDPIFLYVLVPDLPKRALVELKPILYAPEDTDEKAATLQDLSCVRIPSYWGFQQSQWHDSCFQKCVIDGKICTIILSITGGLAVKICSDSLGGFLDNKDFQDLLQEEQMERVSKFCIYLLDKLYMENNFSWEDTKNLRFYFPTNLGVTLEALSLILTNAFNELAGMGQRIEIGEEPIFNLVPVLGAGRSAASMDDILTCELFAQKL</sequence>
<dbReference type="OrthoDB" id="686384at2759"/>
<evidence type="ECO:0000256" key="12">
    <source>
        <dbReference type="ARBA" id="ARBA00048108"/>
    </source>
</evidence>
<evidence type="ECO:0000256" key="7">
    <source>
        <dbReference type="ARBA" id="ARBA00022840"/>
    </source>
</evidence>
<keyword evidence="5 14" id="KW-0436">Ligase</keyword>
<comment type="caution">
    <text evidence="14">The sequence shown here is derived from an EMBL/GenBank/DDBJ whole genome shotgun (WGS) entry which is preliminary data.</text>
</comment>
<name>A0A6A1V6V9_9ROSI</name>
<dbReference type="Gene3D" id="3.90.1490.10">
    <property type="entry name" value="putative n-type atp pyrophosphatase, domain 2"/>
    <property type="match status" value="1"/>
</dbReference>
<dbReference type="InterPro" id="IPR002761">
    <property type="entry name" value="Diphthami_syn_dom"/>
</dbReference>
<evidence type="ECO:0000256" key="2">
    <source>
        <dbReference type="ARBA" id="ARBA00008496"/>
    </source>
</evidence>
<evidence type="ECO:0000256" key="8">
    <source>
        <dbReference type="ARBA" id="ARBA00029814"/>
    </source>
</evidence>
<dbReference type="FunFam" id="3.30.1330.40:FF:000009">
    <property type="entry name" value="Endoribonuclease"/>
    <property type="match status" value="1"/>
</dbReference>
<dbReference type="GO" id="GO:0005524">
    <property type="term" value="F:ATP binding"/>
    <property type="evidence" value="ECO:0007669"/>
    <property type="project" value="UniProtKB-KW"/>
</dbReference>
<dbReference type="GO" id="GO:0017178">
    <property type="term" value="F:diphthine-ammonia ligase activity"/>
    <property type="evidence" value="ECO:0007669"/>
    <property type="project" value="UniProtKB-EC"/>
</dbReference>
<evidence type="ECO:0000313" key="14">
    <source>
        <dbReference type="EMBL" id="KAB1208145.1"/>
    </source>
</evidence>
<dbReference type="FunFam" id="3.30.1330.40:FF:000016">
    <property type="entry name" value="Endoribonuclease"/>
    <property type="match status" value="1"/>
</dbReference>
<dbReference type="SUPFAM" id="SSF52402">
    <property type="entry name" value="Adenine nucleotide alpha hydrolases-like"/>
    <property type="match status" value="1"/>
</dbReference>
<evidence type="ECO:0000256" key="9">
    <source>
        <dbReference type="ARBA" id="ARBA00031202"/>
    </source>
</evidence>
<dbReference type="NCBIfam" id="TIGR00290">
    <property type="entry name" value="MJ0570_dom"/>
    <property type="match status" value="1"/>
</dbReference>
<evidence type="ECO:0000256" key="3">
    <source>
        <dbReference type="ARBA" id="ARBA00012089"/>
    </source>
</evidence>
<evidence type="ECO:0000256" key="11">
    <source>
        <dbReference type="ARBA" id="ARBA00032849"/>
    </source>
</evidence>
<evidence type="ECO:0000256" key="1">
    <source>
        <dbReference type="ARBA" id="ARBA00005156"/>
    </source>
</evidence>
<dbReference type="FunFam" id="3.40.50.620:FF:000069">
    <property type="entry name" value="diphthine--ammonia ligase"/>
    <property type="match status" value="1"/>
</dbReference>
<gene>
    <name evidence="14" type="ORF">CJ030_MR7G012998</name>
</gene>
<dbReference type="PANTHER" id="PTHR12196:SF2">
    <property type="entry name" value="DIPHTHINE--AMMONIA LIGASE"/>
    <property type="match status" value="1"/>
</dbReference>
<dbReference type="InterPro" id="IPR035959">
    <property type="entry name" value="RutC-like_sf"/>
</dbReference>
<evidence type="ECO:0000259" key="13">
    <source>
        <dbReference type="Pfam" id="PF01902"/>
    </source>
</evidence>
<evidence type="ECO:0000256" key="5">
    <source>
        <dbReference type="ARBA" id="ARBA00022598"/>
    </source>
</evidence>
<dbReference type="CDD" id="cd01994">
    <property type="entry name" value="AANH_PF0828-like"/>
    <property type="match status" value="1"/>
</dbReference>
<reference evidence="14 15" key="1">
    <citation type="journal article" date="2019" name="Plant Biotechnol. J.">
        <title>The red bayberry genome and genetic basis of sex determination.</title>
        <authorList>
            <person name="Jia H.M."/>
            <person name="Jia H.J."/>
            <person name="Cai Q.L."/>
            <person name="Wang Y."/>
            <person name="Zhao H.B."/>
            <person name="Yang W.F."/>
            <person name="Wang G.Y."/>
            <person name="Li Y.H."/>
            <person name="Zhan D.L."/>
            <person name="Shen Y.T."/>
            <person name="Niu Q.F."/>
            <person name="Chang L."/>
            <person name="Qiu J."/>
            <person name="Zhao L."/>
            <person name="Xie H.B."/>
            <person name="Fu W.Y."/>
            <person name="Jin J."/>
            <person name="Li X.W."/>
            <person name="Jiao Y."/>
            <person name="Zhou C.C."/>
            <person name="Tu T."/>
            <person name="Chai C.Y."/>
            <person name="Gao J.L."/>
            <person name="Fan L.J."/>
            <person name="van de Weg E."/>
            <person name="Wang J.Y."/>
            <person name="Gao Z.S."/>
        </authorList>
    </citation>
    <scope>NUCLEOTIDE SEQUENCE [LARGE SCALE GENOMIC DNA]</scope>
    <source>
        <tissue evidence="14">Leaves</tissue>
    </source>
</reference>
<evidence type="ECO:0000256" key="4">
    <source>
        <dbReference type="ARBA" id="ARBA00018426"/>
    </source>
</evidence>
<accession>A0A6A1V6V9</accession>
<dbReference type="InterPro" id="IPR006175">
    <property type="entry name" value="YjgF/YER057c/UK114"/>
</dbReference>
<evidence type="ECO:0000313" key="15">
    <source>
        <dbReference type="Proteomes" id="UP000516437"/>
    </source>
</evidence>
<keyword evidence="15" id="KW-1185">Reference proteome</keyword>
<proteinExistence type="inferred from homology"/>
<dbReference type="Gene3D" id="3.40.50.620">
    <property type="entry name" value="HUPs"/>
    <property type="match status" value="1"/>
</dbReference>
<dbReference type="InterPro" id="IPR030662">
    <property type="entry name" value="DPH6/MJ0570"/>
</dbReference>
<dbReference type="Pfam" id="PF01902">
    <property type="entry name" value="Diphthami_syn_2"/>
    <property type="match status" value="1"/>
</dbReference>
<dbReference type="FunFam" id="3.90.1490.10:FF:000001">
    <property type="entry name" value="Diphthine--ammonia ligase"/>
    <property type="match status" value="1"/>
</dbReference>
<evidence type="ECO:0000256" key="6">
    <source>
        <dbReference type="ARBA" id="ARBA00022741"/>
    </source>
</evidence>
<dbReference type="Proteomes" id="UP000516437">
    <property type="component" value="Chromosome 7"/>
</dbReference>
<dbReference type="Pfam" id="PF01042">
    <property type="entry name" value="Ribonuc_L-PSP"/>
    <property type="match status" value="2"/>
</dbReference>
<keyword evidence="7" id="KW-0067">ATP-binding</keyword>
<protein>
    <recommendedName>
        <fullName evidence="4">Diphthine--ammonia ligase</fullName>
        <ecNumber evidence="3">6.3.1.14</ecNumber>
    </recommendedName>
    <alternativeName>
        <fullName evidence="9">ATP-binding domain-containing protein 4</fullName>
    </alternativeName>
    <alternativeName>
        <fullName evidence="8">Diphthamide synthase</fullName>
    </alternativeName>
    <alternativeName>
        <fullName evidence="10">Diphthamide synthetase</fullName>
    </alternativeName>
    <alternativeName>
        <fullName evidence="11">Protein DPH6 homolog</fullName>
    </alternativeName>
</protein>
<keyword evidence="6" id="KW-0547">Nucleotide-binding</keyword>
<comment type="pathway">
    <text evidence="1">Protein modification; peptidyl-diphthamide biosynthesis.</text>
</comment>
<feature type="domain" description="Diphthamide synthase" evidence="13">
    <location>
        <begin position="1"/>
        <end position="229"/>
    </location>
</feature>
<organism evidence="14 15">
    <name type="scientific">Morella rubra</name>
    <name type="common">Chinese bayberry</name>
    <dbReference type="NCBI Taxonomy" id="262757"/>
    <lineage>
        <taxon>Eukaryota</taxon>
        <taxon>Viridiplantae</taxon>
        <taxon>Streptophyta</taxon>
        <taxon>Embryophyta</taxon>
        <taxon>Tracheophyta</taxon>
        <taxon>Spermatophyta</taxon>
        <taxon>Magnoliopsida</taxon>
        <taxon>eudicotyledons</taxon>
        <taxon>Gunneridae</taxon>
        <taxon>Pentapetalae</taxon>
        <taxon>rosids</taxon>
        <taxon>fabids</taxon>
        <taxon>Fagales</taxon>
        <taxon>Myricaceae</taxon>
        <taxon>Morella</taxon>
    </lineage>
</organism>
<dbReference type="PANTHER" id="PTHR12196">
    <property type="entry name" value="DOMAIN OF UNKNOWN FUNCTION 71 DUF71 -CONTAINING PROTEIN"/>
    <property type="match status" value="1"/>
</dbReference>
<dbReference type="EMBL" id="RXIC02000025">
    <property type="protein sequence ID" value="KAB1208145.1"/>
    <property type="molecule type" value="Genomic_DNA"/>
</dbReference>